<dbReference type="STRING" id="155617.RV09_GL000998"/>
<dbReference type="InterPro" id="IPR001453">
    <property type="entry name" value="MoaB/Mog_dom"/>
</dbReference>
<dbReference type="CDD" id="cd00886">
    <property type="entry name" value="MogA_MoaB"/>
    <property type="match status" value="1"/>
</dbReference>
<dbReference type="NCBIfam" id="TIGR00177">
    <property type="entry name" value="molyb_syn"/>
    <property type="match status" value="1"/>
</dbReference>
<evidence type="ECO:0000313" key="7">
    <source>
        <dbReference type="Proteomes" id="UP000013781"/>
    </source>
</evidence>
<dbReference type="PATRIC" id="fig|1158609.3.peg.889"/>
<dbReference type="InterPro" id="IPR051920">
    <property type="entry name" value="MPT_Adenylyltrnsfr/MoaC-Rel"/>
</dbReference>
<dbReference type="UniPathway" id="UPA00344"/>
<evidence type="ECO:0000313" key="6">
    <source>
        <dbReference type="EMBL" id="EOT73938.1"/>
    </source>
</evidence>
<sequence length="172" mass="19083">MWLKKGILKKGINLKLYKVGIITLSDTGYQGLREDESGRIIKELIQDQFEVVKQAILPDEQSELRTLLIEWCDTCDLILTTGGTGLGVRDITPEATLSVAEKELPGISEGMRMQGIKKTPFAMLSRAVAVQRGKTMIVNLPGSPKGVTENLTYLRPILPHALDILTDRKTEH</sequence>
<dbReference type="EMBL" id="AJAS01000011">
    <property type="protein sequence ID" value="EOI02685.1"/>
    <property type="molecule type" value="Genomic_DNA"/>
</dbReference>
<dbReference type="PANTHER" id="PTHR43764:SF1">
    <property type="entry name" value="MOLYBDOPTERIN MOLYBDOTRANSFERASE"/>
    <property type="match status" value="1"/>
</dbReference>
<keyword evidence="3" id="KW-0501">Molybdenum cofactor biosynthesis</keyword>
<dbReference type="AlphaFoldDB" id="R2R1E5"/>
<comment type="function">
    <text evidence="1">May be involved in the biosynthesis of molybdopterin.</text>
</comment>
<dbReference type="InterPro" id="IPR008284">
    <property type="entry name" value="MoCF_biosynth_CS"/>
</dbReference>
<accession>R2R1E5</accession>
<comment type="pathway">
    <text evidence="2">Cofactor biosynthesis; molybdopterin biosynthesis.</text>
</comment>
<reference evidence="5 7" key="1">
    <citation type="submission" date="2013-02" db="EMBL/GenBank/DDBJ databases">
        <title>The Genome Sequence of Enterococcus moraviensis BAA-383.</title>
        <authorList>
            <consortium name="The Broad Institute Genome Sequencing Platform"/>
            <consortium name="The Broad Institute Genome Sequencing Center for Infectious Disease"/>
            <person name="Earl A.M."/>
            <person name="Gilmore M.S."/>
            <person name="Lebreton F."/>
            <person name="Walker B."/>
            <person name="Young S.K."/>
            <person name="Zeng Q."/>
            <person name="Gargeya S."/>
            <person name="Fitzgerald M."/>
            <person name="Haas B."/>
            <person name="Abouelleil A."/>
            <person name="Alvarado L."/>
            <person name="Arachchi H.M."/>
            <person name="Berlin A.M."/>
            <person name="Chapman S.B."/>
            <person name="Dewar J."/>
            <person name="Goldberg J."/>
            <person name="Griggs A."/>
            <person name="Gujja S."/>
            <person name="Hansen M."/>
            <person name="Howarth C."/>
            <person name="Imamovic A."/>
            <person name="Larimer J."/>
            <person name="McCowan C."/>
            <person name="Murphy C."/>
            <person name="Neiman D."/>
            <person name="Pearson M."/>
            <person name="Priest M."/>
            <person name="Roberts A."/>
            <person name="Saif S."/>
            <person name="Shea T."/>
            <person name="Sisk P."/>
            <person name="Sykes S."/>
            <person name="Wortman J."/>
            <person name="Nusbaum C."/>
            <person name="Birren B."/>
        </authorList>
    </citation>
    <scope>NUCLEOTIDE SEQUENCE [LARGE SCALE GENOMIC DNA]</scope>
    <source>
        <strain evidence="5 7">ATCC BAA-383</strain>
    </source>
</reference>
<dbReference type="SMART" id="SM00852">
    <property type="entry name" value="MoCF_biosynth"/>
    <property type="match status" value="1"/>
</dbReference>
<dbReference type="PANTHER" id="PTHR43764">
    <property type="entry name" value="MOLYBDENUM COFACTOR BIOSYNTHESIS"/>
    <property type="match status" value="1"/>
</dbReference>
<evidence type="ECO:0000256" key="1">
    <source>
        <dbReference type="ARBA" id="ARBA00003487"/>
    </source>
</evidence>
<dbReference type="Pfam" id="PF00994">
    <property type="entry name" value="MoCF_biosynth"/>
    <property type="match status" value="1"/>
</dbReference>
<organism evidence="5 7">
    <name type="scientific">Enterococcus moraviensis ATCC BAA-383</name>
    <dbReference type="NCBI Taxonomy" id="1158609"/>
    <lineage>
        <taxon>Bacteria</taxon>
        <taxon>Bacillati</taxon>
        <taxon>Bacillota</taxon>
        <taxon>Bacilli</taxon>
        <taxon>Lactobacillales</taxon>
        <taxon>Enterococcaceae</taxon>
        <taxon>Enterococcus</taxon>
    </lineage>
</organism>
<proteinExistence type="predicted"/>
<gene>
    <name evidence="6" type="ORF">I586_00934</name>
    <name evidence="5" type="ORF">UAY_00932</name>
</gene>
<evidence type="ECO:0000259" key="4">
    <source>
        <dbReference type="SMART" id="SM00852"/>
    </source>
</evidence>
<keyword evidence="8" id="KW-1185">Reference proteome</keyword>
<dbReference type="HOGENOM" id="CLU_077358_1_1_9"/>
<feature type="domain" description="MoaB/Mog" evidence="4">
    <location>
        <begin position="20"/>
        <end position="161"/>
    </location>
</feature>
<protein>
    <submittedName>
        <fullName evidence="6">Molybdenum cofactor biosynthesis family protein</fullName>
    </submittedName>
    <submittedName>
        <fullName evidence="5">Molybdenum cofactor synthesis domain-containing protein</fullName>
    </submittedName>
</protein>
<dbReference type="eggNOG" id="COG0521">
    <property type="taxonomic scope" value="Bacteria"/>
</dbReference>
<dbReference type="SUPFAM" id="SSF53218">
    <property type="entry name" value="Molybdenum cofactor biosynthesis proteins"/>
    <property type="match status" value="1"/>
</dbReference>
<reference evidence="6 8" key="2">
    <citation type="submission" date="2013-03" db="EMBL/GenBank/DDBJ databases">
        <title>The Genome Sequence of Enterococcus moraviensis BAA-383 (PacBio/Illumina hybrid assembly).</title>
        <authorList>
            <consortium name="The Broad Institute Genomics Platform"/>
            <consortium name="The Broad Institute Genome Sequencing Center for Infectious Disease"/>
            <person name="Earl A."/>
            <person name="Russ C."/>
            <person name="Gilmore M."/>
            <person name="Surin D."/>
            <person name="Walker B."/>
            <person name="Young S."/>
            <person name="Zeng Q."/>
            <person name="Gargeya S."/>
            <person name="Fitzgerald M."/>
            <person name="Haas B."/>
            <person name="Abouelleil A."/>
            <person name="Allen A.W."/>
            <person name="Alvarado L."/>
            <person name="Arachchi H.M."/>
            <person name="Berlin A.M."/>
            <person name="Chapman S.B."/>
            <person name="Gainer-Dewar J."/>
            <person name="Goldberg J."/>
            <person name="Griggs A."/>
            <person name="Gujja S."/>
            <person name="Hansen M."/>
            <person name="Howarth C."/>
            <person name="Imamovic A."/>
            <person name="Ireland A."/>
            <person name="Larimer J."/>
            <person name="McCowan C."/>
            <person name="Murphy C."/>
            <person name="Pearson M."/>
            <person name="Poon T.W."/>
            <person name="Priest M."/>
            <person name="Roberts A."/>
            <person name="Saif S."/>
            <person name="Shea T."/>
            <person name="Sisk P."/>
            <person name="Sykes S."/>
            <person name="Wortman J."/>
            <person name="Nusbaum C."/>
            <person name="Birren B."/>
        </authorList>
    </citation>
    <scope>NUCLEOTIDE SEQUENCE [LARGE SCALE GENOMIC DNA]</scope>
    <source>
        <strain evidence="6 8">ATCC BAA-383</strain>
    </source>
</reference>
<name>R2R1E5_9ENTE</name>
<dbReference type="PROSITE" id="PS01078">
    <property type="entry name" value="MOCF_BIOSYNTHESIS_1"/>
    <property type="match status" value="1"/>
</dbReference>
<dbReference type="EMBL" id="ASWB01000001">
    <property type="protein sequence ID" value="EOT73938.1"/>
    <property type="molecule type" value="Genomic_DNA"/>
</dbReference>
<evidence type="ECO:0000256" key="3">
    <source>
        <dbReference type="ARBA" id="ARBA00023150"/>
    </source>
</evidence>
<evidence type="ECO:0000256" key="2">
    <source>
        <dbReference type="ARBA" id="ARBA00005046"/>
    </source>
</evidence>
<dbReference type="InterPro" id="IPR036425">
    <property type="entry name" value="MoaB/Mog-like_dom_sf"/>
</dbReference>
<dbReference type="GO" id="GO:0006777">
    <property type="term" value="P:Mo-molybdopterin cofactor biosynthetic process"/>
    <property type="evidence" value="ECO:0007669"/>
    <property type="project" value="UniProtKB-KW"/>
</dbReference>
<evidence type="ECO:0000313" key="5">
    <source>
        <dbReference type="EMBL" id="EOI02685.1"/>
    </source>
</evidence>
<dbReference type="Proteomes" id="UP000013781">
    <property type="component" value="Unassembled WGS sequence"/>
</dbReference>
<evidence type="ECO:0000313" key="8">
    <source>
        <dbReference type="Proteomes" id="UP000014157"/>
    </source>
</evidence>
<dbReference type="Gene3D" id="3.40.980.10">
    <property type="entry name" value="MoaB/Mog-like domain"/>
    <property type="match status" value="1"/>
</dbReference>
<dbReference type="Proteomes" id="UP000014157">
    <property type="component" value="Unassembled WGS sequence"/>
</dbReference>
<comment type="caution">
    <text evidence="5">The sequence shown here is derived from an EMBL/GenBank/DDBJ whole genome shotgun (WGS) entry which is preliminary data.</text>
</comment>